<organism evidence="1 2">
    <name type="scientific">Pristionchus mayeri</name>
    <dbReference type="NCBI Taxonomy" id="1317129"/>
    <lineage>
        <taxon>Eukaryota</taxon>
        <taxon>Metazoa</taxon>
        <taxon>Ecdysozoa</taxon>
        <taxon>Nematoda</taxon>
        <taxon>Chromadorea</taxon>
        <taxon>Rhabditida</taxon>
        <taxon>Rhabditina</taxon>
        <taxon>Diplogasteromorpha</taxon>
        <taxon>Diplogasteroidea</taxon>
        <taxon>Neodiplogasteridae</taxon>
        <taxon>Pristionchus</taxon>
    </lineage>
</organism>
<dbReference type="InterPro" id="IPR000225">
    <property type="entry name" value="Armadillo"/>
</dbReference>
<evidence type="ECO:0000313" key="2">
    <source>
        <dbReference type="Proteomes" id="UP001328107"/>
    </source>
</evidence>
<name>A0AAN4ZV44_9BILA</name>
<proteinExistence type="predicted"/>
<keyword evidence="2" id="KW-1185">Reference proteome</keyword>
<dbReference type="Proteomes" id="UP001328107">
    <property type="component" value="Unassembled WGS sequence"/>
</dbReference>
<comment type="caution">
    <text evidence="1">The sequence shown here is derived from an EMBL/GenBank/DDBJ whole genome shotgun (WGS) entry which is preliminary data.</text>
</comment>
<dbReference type="SUPFAM" id="SSF48371">
    <property type="entry name" value="ARM repeat"/>
    <property type="match status" value="1"/>
</dbReference>
<dbReference type="InterPro" id="IPR011989">
    <property type="entry name" value="ARM-like"/>
</dbReference>
<accession>A0AAN4ZV44</accession>
<protein>
    <submittedName>
        <fullName evidence="1">Uncharacterized protein</fullName>
    </submittedName>
</protein>
<dbReference type="InterPro" id="IPR016024">
    <property type="entry name" value="ARM-type_fold"/>
</dbReference>
<gene>
    <name evidence="1" type="ORF">PMAYCL1PPCAC_14235</name>
</gene>
<feature type="non-terminal residue" evidence="1">
    <location>
        <position position="1"/>
    </location>
</feature>
<sequence length="101" mass="11576">LKVVDLIVQELFELLQFEDSEVSKFALQALKDLTEDDYEDECTEQRILVRDSGILPLVFKHLGNDVNELVEYALRVLINIARESDTSLKQSVIELGTLRLL</sequence>
<dbReference type="SMART" id="SM00185">
    <property type="entry name" value="ARM"/>
    <property type="match status" value="1"/>
</dbReference>
<reference evidence="2" key="1">
    <citation type="submission" date="2022-10" db="EMBL/GenBank/DDBJ databases">
        <title>Genome assembly of Pristionchus species.</title>
        <authorList>
            <person name="Yoshida K."/>
            <person name="Sommer R.J."/>
        </authorList>
    </citation>
    <scope>NUCLEOTIDE SEQUENCE [LARGE SCALE GENOMIC DNA]</scope>
    <source>
        <strain evidence="2">RS5460</strain>
    </source>
</reference>
<feature type="non-terminal residue" evidence="1">
    <location>
        <position position="101"/>
    </location>
</feature>
<dbReference type="Gene3D" id="1.25.10.10">
    <property type="entry name" value="Leucine-rich Repeat Variant"/>
    <property type="match status" value="1"/>
</dbReference>
<dbReference type="AlphaFoldDB" id="A0AAN4ZV44"/>
<evidence type="ECO:0000313" key="1">
    <source>
        <dbReference type="EMBL" id="GMR44040.1"/>
    </source>
</evidence>
<dbReference type="EMBL" id="BTRK01000003">
    <property type="protein sequence ID" value="GMR44040.1"/>
    <property type="molecule type" value="Genomic_DNA"/>
</dbReference>